<sequence length="1000" mass="109255">MKKLLLMVLVSLSGLSLLQAQPNLSIVSPSGLIEPPYEVPVGTEVTLRWSTPTQDAPLKFFSFAQEPDFGEWNFQPNPEWTSYNPPSTPNGDGSYDFKIKVDKPLYVWGGYSTGGGSGFLYWHYSPVYHLEIASGVTITAADGWVCPEVASTERLQITGTYASYQWYRDGEAIPNATSASYDADDPGQYKVQVPLNGNLVFSNSVRVREAAVAVTGVLAGSKLTMTATEGMTSYQWLSGTSEAALTPLGAATSRSQQVTVNAAKTYYAVRAVQAGCTVQSAARPASTAIFAAPVLTSNAEELENDNDVICLGASVRLTAGDKYAGYKWYSDGEFWYEGPNEIHVTETKTYYVEVSIPEWPEIWRASDTQDVFFFAPITPVLTGVAPYSSHCPGEPLSLTITDEGYPYTWTKHVFGHEPVTVTPEGFTYNFSFEGEMEIVVKAEALGCESTTRVYLQSYAGQQFPLALGNESIEYLCGGQTQEIYPYEDMRETHDHFQWYTVTNGVYKSLSGKTNQRITVNAAGTYVLRAHPIACDDANLYIESFPVEIRDGSSRALLVETDKNTLCEGEKATLSISGEWRNVQWFEKTIANSGPTGHHEVYVPLSGAGSTLTVQVTRFTTYQVRAHHESCTTGVKAVSAPIQIKPTVNPKLTVTPTMNIHRWVLAPYDSIADVIFCGNSDITVTAPAGYTSYRWFRGPYDGSGNYVLGEEVAGETTNKISYLPVVNWLTARVVDAHGCVGYSVPLLIDTYTHASPAVAEQGNGEFCAEGDSVWLANAFQGNWVRYEWYRDGELVPNSDNDTIWVKEPGGYNVTGFPEECPTIGYNSGTPARIRTMPAPHVIETDTAYLPGVEGFAGEIYDIRWFVDDELYTIPEGQQAFIYKGALPPGDHTLVVEITNPTACTRTSPPYSSAITGLEPGELAGKVRAYPNPTTGRITLHGLHPQEVQQVKVYNAQGIAVRHAAVAGEDGQLDLTASPAGVYIVDVVLKNGSSVKTRVVRQ</sequence>
<evidence type="ECO:0000313" key="4">
    <source>
        <dbReference type="Proteomes" id="UP001319180"/>
    </source>
</evidence>
<dbReference type="AlphaFoldDB" id="A0AAP2D9Q6"/>
<evidence type="ECO:0000259" key="2">
    <source>
        <dbReference type="Pfam" id="PF18962"/>
    </source>
</evidence>
<dbReference type="Pfam" id="PF18962">
    <property type="entry name" value="Por_Secre_tail"/>
    <property type="match status" value="1"/>
</dbReference>
<keyword evidence="4" id="KW-1185">Reference proteome</keyword>
<dbReference type="Gene3D" id="2.60.40.10">
    <property type="entry name" value="Immunoglobulins"/>
    <property type="match status" value="1"/>
</dbReference>
<dbReference type="InterPro" id="IPR026444">
    <property type="entry name" value="Secre_tail"/>
</dbReference>
<comment type="caution">
    <text evidence="3">The sequence shown here is derived from an EMBL/GenBank/DDBJ whole genome shotgun (WGS) entry which is preliminary data.</text>
</comment>
<dbReference type="Proteomes" id="UP001319180">
    <property type="component" value="Unassembled WGS sequence"/>
</dbReference>
<name>A0AAP2D9Q6_9BACT</name>
<dbReference type="NCBIfam" id="TIGR04183">
    <property type="entry name" value="Por_Secre_tail"/>
    <property type="match status" value="1"/>
</dbReference>
<evidence type="ECO:0000313" key="3">
    <source>
        <dbReference type="EMBL" id="MBT1687976.1"/>
    </source>
</evidence>
<reference evidence="3 4" key="1">
    <citation type="submission" date="2021-05" db="EMBL/GenBank/DDBJ databases">
        <title>A Polyphasic approach of four new species of the genus Ohtaekwangia: Ohtaekwangia histidinii sp. nov., Ohtaekwangia cretensis sp. nov., Ohtaekwangia indiensis sp. nov., Ohtaekwangia reichenbachii sp. nov. from diverse environment.</title>
        <authorList>
            <person name="Octaviana S."/>
        </authorList>
    </citation>
    <scope>NUCLEOTIDE SEQUENCE [LARGE SCALE GENOMIC DNA]</scope>
    <source>
        <strain evidence="3 4">PWU37</strain>
    </source>
</reference>
<dbReference type="EMBL" id="JAHESC010000021">
    <property type="protein sequence ID" value="MBT1687976.1"/>
    <property type="molecule type" value="Genomic_DNA"/>
</dbReference>
<feature type="domain" description="Secretion system C-terminal sorting" evidence="2">
    <location>
        <begin position="928"/>
        <end position="998"/>
    </location>
</feature>
<protein>
    <submittedName>
        <fullName evidence="3">T9SS type A sorting domain-containing protein</fullName>
    </submittedName>
</protein>
<dbReference type="RefSeq" id="WP_254091204.1">
    <property type="nucleotide sequence ID" value="NZ_JAHESC010000021.1"/>
</dbReference>
<accession>A0AAP2D9Q6</accession>
<keyword evidence="1" id="KW-0732">Signal</keyword>
<feature type="signal peptide" evidence="1">
    <location>
        <begin position="1"/>
        <end position="20"/>
    </location>
</feature>
<feature type="chain" id="PRO_5042896387" evidence="1">
    <location>
        <begin position="21"/>
        <end position="1000"/>
    </location>
</feature>
<gene>
    <name evidence="3" type="ORF">KK078_15510</name>
</gene>
<evidence type="ECO:0000256" key="1">
    <source>
        <dbReference type="SAM" id="SignalP"/>
    </source>
</evidence>
<dbReference type="InterPro" id="IPR013783">
    <property type="entry name" value="Ig-like_fold"/>
</dbReference>
<organism evidence="3 4">
    <name type="scientific">Dawidia soli</name>
    <dbReference type="NCBI Taxonomy" id="2782352"/>
    <lineage>
        <taxon>Bacteria</taxon>
        <taxon>Pseudomonadati</taxon>
        <taxon>Bacteroidota</taxon>
        <taxon>Cytophagia</taxon>
        <taxon>Cytophagales</taxon>
        <taxon>Chryseotaleaceae</taxon>
        <taxon>Dawidia</taxon>
    </lineage>
</organism>
<proteinExistence type="predicted"/>